<evidence type="ECO:0000256" key="1">
    <source>
        <dbReference type="ARBA" id="ARBA00004984"/>
    </source>
</evidence>
<dbReference type="EMBL" id="BSPX01000044">
    <property type="protein sequence ID" value="GLT23323.1"/>
    <property type="molecule type" value="Genomic_DNA"/>
</dbReference>
<evidence type="ECO:0000256" key="6">
    <source>
        <dbReference type="ARBA" id="ARBA00022833"/>
    </source>
</evidence>
<reference evidence="11" key="1">
    <citation type="journal article" date="2019" name="Int. J. Syst. Evol. Microbiol.">
        <title>The Global Catalogue of Microorganisms (GCM) 10K type strain sequencing project: providing services to taxonomists for standard genome sequencing and annotation.</title>
        <authorList>
            <consortium name="The Broad Institute Genomics Platform"/>
            <consortium name="The Broad Institute Genome Sequencing Center for Infectious Disease"/>
            <person name="Wu L."/>
            <person name="Ma J."/>
        </authorList>
    </citation>
    <scope>NUCLEOTIDE SEQUENCE [LARGE SCALE GENOMIC DNA]</scope>
    <source>
        <strain evidence="11">NBRC 102407</strain>
    </source>
</reference>
<dbReference type="EC" id="3.5.4.3" evidence="3 7"/>
<dbReference type="NCBIfam" id="TIGR02967">
    <property type="entry name" value="guan_deamin"/>
    <property type="match status" value="1"/>
</dbReference>
<dbReference type="Proteomes" id="UP001157167">
    <property type="component" value="Unassembled WGS sequence"/>
</dbReference>
<dbReference type="InterPro" id="IPR014311">
    <property type="entry name" value="Guanine_deaminase"/>
</dbReference>
<evidence type="ECO:0000313" key="10">
    <source>
        <dbReference type="EMBL" id="GLT23323.1"/>
    </source>
</evidence>
<dbReference type="PANTHER" id="PTHR11271:SF6">
    <property type="entry name" value="GUANINE DEAMINASE"/>
    <property type="match status" value="1"/>
</dbReference>
<comment type="cofactor">
    <cofactor evidence="8">
        <name>Zn(2+)</name>
        <dbReference type="ChEBI" id="CHEBI:29105"/>
    </cofactor>
    <text evidence="8">Binds 1 zinc ion per subunit.</text>
</comment>
<dbReference type="NCBIfam" id="NF006679">
    <property type="entry name" value="PRK09228.1"/>
    <property type="match status" value="1"/>
</dbReference>
<organism evidence="10 11">
    <name type="scientific">Zoogloea oryzae</name>
    <dbReference type="NCBI Taxonomy" id="310767"/>
    <lineage>
        <taxon>Bacteria</taxon>
        <taxon>Pseudomonadati</taxon>
        <taxon>Pseudomonadota</taxon>
        <taxon>Betaproteobacteria</taxon>
        <taxon>Rhodocyclales</taxon>
        <taxon>Zoogloeaceae</taxon>
        <taxon>Zoogloea</taxon>
    </lineage>
</organism>
<comment type="similarity">
    <text evidence="2 8">Belongs to the metallo-dependent hydrolases superfamily. ATZ/TRZ family.</text>
</comment>
<comment type="pathway">
    <text evidence="1 8">Purine metabolism; guanine degradation; xanthine from guanine: step 1/1.</text>
</comment>
<evidence type="ECO:0000256" key="5">
    <source>
        <dbReference type="ARBA" id="ARBA00022801"/>
    </source>
</evidence>
<keyword evidence="11" id="KW-1185">Reference proteome</keyword>
<feature type="domain" description="Amidohydrolase-related" evidence="9">
    <location>
        <begin position="74"/>
        <end position="434"/>
    </location>
</feature>
<dbReference type="Gene3D" id="2.30.40.10">
    <property type="entry name" value="Urease, subunit C, domain 1"/>
    <property type="match status" value="1"/>
</dbReference>
<gene>
    <name evidence="10" type="ORF">GCM10007933_27880</name>
</gene>
<dbReference type="InterPro" id="IPR011059">
    <property type="entry name" value="Metal-dep_hydrolase_composite"/>
</dbReference>
<comment type="catalytic activity">
    <reaction evidence="8">
        <text>guanine + H2O + H(+) = xanthine + NH4(+)</text>
        <dbReference type="Rhea" id="RHEA:14665"/>
        <dbReference type="ChEBI" id="CHEBI:15377"/>
        <dbReference type="ChEBI" id="CHEBI:15378"/>
        <dbReference type="ChEBI" id="CHEBI:16235"/>
        <dbReference type="ChEBI" id="CHEBI:17712"/>
        <dbReference type="ChEBI" id="CHEBI:28938"/>
        <dbReference type="EC" id="3.5.4.3"/>
    </reaction>
</comment>
<proteinExistence type="inferred from homology"/>
<evidence type="ECO:0000259" key="9">
    <source>
        <dbReference type="Pfam" id="PF01979"/>
    </source>
</evidence>
<keyword evidence="6 8" id="KW-0862">Zinc</keyword>
<protein>
    <recommendedName>
        <fullName evidence="3 7">Guanine deaminase</fullName>
        <shortName evidence="8">Guanase</shortName>
        <ecNumber evidence="3 7">3.5.4.3</ecNumber>
    </recommendedName>
    <alternativeName>
        <fullName evidence="8">Guanine aminohydrolase</fullName>
    </alternativeName>
</protein>
<evidence type="ECO:0000256" key="4">
    <source>
        <dbReference type="ARBA" id="ARBA00022723"/>
    </source>
</evidence>
<dbReference type="Pfam" id="PF01979">
    <property type="entry name" value="Amidohydro_1"/>
    <property type="match status" value="1"/>
</dbReference>
<dbReference type="Gene3D" id="3.20.20.140">
    <property type="entry name" value="Metal-dependent hydrolases"/>
    <property type="match status" value="1"/>
</dbReference>
<evidence type="ECO:0000313" key="11">
    <source>
        <dbReference type="Proteomes" id="UP001157167"/>
    </source>
</evidence>
<comment type="caution">
    <text evidence="10">The sequence shown here is derived from an EMBL/GenBank/DDBJ whole genome shotgun (WGS) entry which is preliminary data.</text>
</comment>
<sequence>MMAAQHVLVRGQVLHFLSDPGPEADPAAWQYFDDGGLWIVDGRIEGAGPWDAIVPALPPGVREAAAFHDHRGRLVLPGFVDTHLHYAQAGIIGAYGRQLLDWLNDYTFPAEARLADLSEAERAAAFVVERLLAHGTTSASVFGTVHAHSADAFFAVAEAHRLRLLCGKVLMDRNCPDNLRDTAESGIRDSLDLINRWHGRGRLRYSLTPRFAPTSTPEQLRLAGELFASVPDLHLQTHLAENRAEMAWVADLFPDRRSYLDVYTHFGLAGPRAIHAHCIHLSNDQRRAMAASGTSAAFCPSSNLFLGSGFFDHAASLDAGLRVGLATDIGAGTGFSLLATLRDAYHVSQACGTPLGSLRGFYLATLGGARALYLDDFIGSFAPGREADLVVLDWAATPELAWRMERTTTLAERLFALMILGDQRCVVATHVLGEVAWRRG</sequence>
<dbReference type="InterPro" id="IPR032466">
    <property type="entry name" value="Metal_Hydrolase"/>
</dbReference>
<evidence type="ECO:0000256" key="2">
    <source>
        <dbReference type="ARBA" id="ARBA00006745"/>
    </source>
</evidence>
<accession>A0ABQ6FCI4</accession>
<dbReference type="SUPFAM" id="SSF51338">
    <property type="entry name" value="Composite domain of metallo-dependent hydrolases"/>
    <property type="match status" value="1"/>
</dbReference>
<keyword evidence="5 8" id="KW-0378">Hydrolase</keyword>
<comment type="function">
    <text evidence="8">Catalyzes the hydrolytic deamination of guanine, producing xanthine and ammonia.</text>
</comment>
<name>A0ABQ6FCI4_9RHOO</name>
<keyword evidence="4 8" id="KW-0479">Metal-binding</keyword>
<dbReference type="InterPro" id="IPR006680">
    <property type="entry name" value="Amidohydro-rel"/>
</dbReference>
<evidence type="ECO:0000256" key="3">
    <source>
        <dbReference type="ARBA" id="ARBA00012781"/>
    </source>
</evidence>
<dbReference type="SUPFAM" id="SSF51556">
    <property type="entry name" value="Metallo-dependent hydrolases"/>
    <property type="match status" value="1"/>
</dbReference>
<dbReference type="PANTHER" id="PTHR11271">
    <property type="entry name" value="GUANINE DEAMINASE"/>
    <property type="match status" value="1"/>
</dbReference>
<evidence type="ECO:0000256" key="7">
    <source>
        <dbReference type="NCBIfam" id="TIGR02967"/>
    </source>
</evidence>
<evidence type="ECO:0000256" key="8">
    <source>
        <dbReference type="RuleBase" id="RU366009"/>
    </source>
</evidence>
<dbReference type="InterPro" id="IPR051607">
    <property type="entry name" value="Metallo-dep_hydrolases"/>
</dbReference>